<keyword evidence="5" id="KW-0808">Transferase</keyword>
<evidence type="ECO:0000256" key="7">
    <source>
        <dbReference type="ARBA" id="ARBA00023098"/>
    </source>
</evidence>
<evidence type="ECO:0000256" key="2">
    <source>
        <dbReference type="ARBA" id="ARBA00022448"/>
    </source>
</evidence>
<keyword evidence="2" id="KW-0813">Transport</keyword>
<keyword evidence="8" id="KW-0012">Acyltransferase</keyword>
<evidence type="ECO:0000256" key="3">
    <source>
        <dbReference type="ARBA" id="ARBA00022450"/>
    </source>
</evidence>
<evidence type="ECO:0000256" key="4">
    <source>
        <dbReference type="ARBA" id="ARBA00022553"/>
    </source>
</evidence>
<keyword evidence="11" id="KW-1185">Reference proteome</keyword>
<dbReference type="Gene3D" id="3.30.559.70">
    <property type="entry name" value="Choline/Carnitine o-acyltransferase, domain 2"/>
    <property type="match status" value="2"/>
</dbReference>
<dbReference type="GO" id="GO:0006631">
    <property type="term" value="P:fatty acid metabolic process"/>
    <property type="evidence" value="ECO:0007669"/>
    <property type="project" value="UniProtKB-KW"/>
</dbReference>
<name>A0A8H5JGA9_9HYPO</name>
<feature type="domain" description="Carrier" evidence="9">
    <location>
        <begin position="69"/>
        <end position="147"/>
    </location>
</feature>
<dbReference type="PROSITE" id="PS50075">
    <property type="entry name" value="CARRIER"/>
    <property type="match status" value="1"/>
</dbReference>
<dbReference type="Gene3D" id="1.10.1200.10">
    <property type="entry name" value="ACP-like"/>
    <property type="match status" value="1"/>
</dbReference>
<dbReference type="InterPro" id="IPR000542">
    <property type="entry name" value="Carn_acyl_trans"/>
</dbReference>
<proteinExistence type="inferred from homology"/>
<dbReference type="InterPro" id="IPR009081">
    <property type="entry name" value="PP-bd_ACP"/>
</dbReference>
<dbReference type="InterPro" id="IPR039551">
    <property type="entry name" value="Cho/carn_acyl_trans"/>
</dbReference>
<keyword evidence="7" id="KW-0443">Lipid metabolism</keyword>
<keyword evidence="3" id="KW-0596">Phosphopantetheine</keyword>
<dbReference type="InterPro" id="IPR042572">
    <property type="entry name" value="Carn_acyl_trans_N"/>
</dbReference>
<dbReference type="Proteomes" id="UP000522262">
    <property type="component" value="Unassembled WGS sequence"/>
</dbReference>
<keyword evidence="6" id="KW-0276">Fatty acid metabolism</keyword>
<dbReference type="EMBL" id="JAAOAM010000041">
    <property type="protein sequence ID" value="KAF5554667.1"/>
    <property type="molecule type" value="Genomic_DNA"/>
</dbReference>
<dbReference type="PANTHER" id="PTHR22589">
    <property type="entry name" value="CARNITINE O-ACYLTRANSFERASE"/>
    <property type="match status" value="1"/>
</dbReference>
<organism evidence="10 11">
    <name type="scientific">Fusarium mexicanum</name>
    <dbReference type="NCBI Taxonomy" id="751941"/>
    <lineage>
        <taxon>Eukaryota</taxon>
        <taxon>Fungi</taxon>
        <taxon>Dikarya</taxon>
        <taxon>Ascomycota</taxon>
        <taxon>Pezizomycotina</taxon>
        <taxon>Sordariomycetes</taxon>
        <taxon>Hypocreomycetidae</taxon>
        <taxon>Hypocreales</taxon>
        <taxon>Nectriaceae</taxon>
        <taxon>Fusarium</taxon>
        <taxon>Fusarium fujikuroi species complex</taxon>
    </lineage>
</organism>
<evidence type="ECO:0000256" key="1">
    <source>
        <dbReference type="ARBA" id="ARBA00005232"/>
    </source>
</evidence>
<sequence>MTDNARKNGLHQSIQGVTRLSMMEAGDDYLLGNPIFYQLQHTVEQKISDAAKNAKVDFAEALAGVKTMAEAEQLIQAAALAKFAVFLDRPIEEIRVDQSLATIGLDSLVSIELKNWMVRTFQVNLQTSELSGAGSITALTTTGARRSKLIPGEIRQSKSNDIRTPTKELSLSNAKQAQTNHGFHCCWTCKELPRYPLVDLDEAVKDLLNSVGHFSHTREEYTELSRKAYALAAPDSLCRRLYNKLRAQADNPNVESWIADLLLRALHLKRRYPLAPFGNFLGTHFDSPAIHTQAERAAILTTALCEFKADRDAGRLEPNFLGTRANCGNSLSWLFKAVREPNVDCDKMMKYPGNEHVAVLRKGHLFKVPLKLAEATVSYDVLKVTIGRSCSLWTAGIKPPSHVRTESAQAISETFNRWHDKCTQIIVTANGRSATIFEHSMIDLMTVSQLSQRLQNAINGLDPSRSTRIETLRKDYLAITSTELYVPHLINSFGKRLFLSHSAPIMATVDLIIQLASRLYFGYLPASWETVSTAHFHLDHSEIAEARAKLLQAARECNAQIAKGTEGRNDFRLMNVFEVMAQDQTDEKIPELFSDPVWKRGYPQLIMQTMVETKFAEDPGFTMPHPESVWMNYTVFDDS</sequence>
<evidence type="ECO:0000313" key="11">
    <source>
        <dbReference type="Proteomes" id="UP000522262"/>
    </source>
</evidence>
<dbReference type="AlphaFoldDB" id="A0A8H5JGA9"/>
<dbReference type="Gene3D" id="1.10.275.20">
    <property type="entry name" value="Choline/Carnitine o-acyltransferase"/>
    <property type="match status" value="1"/>
</dbReference>
<dbReference type="Pfam" id="PF00755">
    <property type="entry name" value="Carn_acyltransf"/>
    <property type="match status" value="2"/>
</dbReference>
<dbReference type="SMART" id="SM00823">
    <property type="entry name" value="PKS_PP"/>
    <property type="match status" value="1"/>
</dbReference>
<dbReference type="InterPro" id="IPR042231">
    <property type="entry name" value="Cho/carn_acyl_trans_2"/>
</dbReference>
<evidence type="ECO:0000256" key="8">
    <source>
        <dbReference type="ARBA" id="ARBA00023315"/>
    </source>
</evidence>
<dbReference type="GO" id="GO:0005739">
    <property type="term" value="C:mitochondrion"/>
    <property type="evidence" value="ECO:0007669"/>
    <property type="project" value="TreeGrafter"/>
</dbReference>
<accession>A0A8H5JGA9</accession>
<evidence type="ECO:0000256" key="5">
    <source>
        <dbReference type="ARBA" id="ARBA00022679"/>
    </source>
</evidence>
<reference evidence="10 11" key="1">
    <citation type="submission" date="2020-05" db="EMBL/GenBank/DDBJ databases">
        <title>Identification and distribution of gene clusters putatively required for synthesis of sphingolipid metabolism inhibitors in phylogenetically diverse species of the filamentous fungus Fusarium.</title>
        <authorList>
            <person name="Kim H.-S."/>
            <person name="Busman M."/>
            <person name="Brown D.W."/>
            <person name="Divon H."/>
            <person name="Uhlig S."/>
            <person name="Proctor R.H."/>
        </authorList>
    </citation>
    <scope>NUCLEOTIDE SEQUENCE [LARGE SCALE GENOMIC DNA]</scope>
    <source>
        <strain evidence="10 11">NRRL 53147</strain>
    </source>
</reference>
<dbReference type="GO" id="GO:0004092">
    <property type="term" value="F:carnitine O-acetyltransferase activity"/>
    <property type="evidence" value="ECO:0007669"/>
    <property type="project" value="TreeGrafter"/>
</dbReference>
<dbReference type="Gene3D" id="3.30.559.10">
    <property type="entry name" value="Chloramphenicol acetyltransferase-like domain"/>
    <property type="match status" value="1"/>
</dbReference>
<dbReference type="InterPro" id="IPR020806">
    <property type="entry name" value="PKS_PP-bd"/>
</dbReference>
<dbReference type="SUPFAM" id="SSF47336">
    <property type="entry name" value="ACP-like"/>
    <property type="match status" value="1"/>
</dbReference>
<comment type="similarity">
    <text evidence="1">Belongs to the carnitine/choline acetyltransferase family.</text>
</comment>
<dbReference type="Pfam" id="PF23297">
    <property type="entry name" value="ACP_SdgA_C"/>
    <property type="match status" value="1"/>
</dbReference>
<dbReference type="InterPro" id="IPR036736">
    <property type="entry name" value="ACP-like_sf"/>
</dbReference>
<gene>
    <name evidence="10" type="ORF">FMEXI_1950</name>
</gene>
<evidence type="ECO:0000259" key="9">
    <source>
        <dbReference type="PROSITE" id="PS50075"/>
    </source>
</evidence>
<dbReference type="GO" id="GO:0005777">
    <property type="term" value="C:peroxisome"/>
    <property type="evidence" value="ECO:0007669"/>
    <property type="project" value="TreeGrafter"/>
</dbReference>
<evidence type="ECO:0000313" key="10">
    <source>
        <dbReference type="EMBL" id="KAF5554667.1"/>
    </source>
</evidence>
<dbReference type="GO" id="GO:0009437">
    <property type="term" value="P:carnitine metabolic process"/>
    <property type="evidence" value="ECO:0007669"/>
    <property type="project" value="TreeGrafter"/>
</dbReference>
<dbReference type="InterPro" id="IPR023213">
    <property type="entry name" value="CAT-like_dom_sf"/>
</dbReference>
<evidence type="ECO:0000256" key="6">
    <source>
        <dbReference type="ARBA" id="ARBA00022832"/>
    </source>
</evidence>
<comment type="caution">
    <text evidence="10">The sequence shown here is derived from an EMBL/GenBank/DDBJ whole genome shotgun (WGS) entry which is preliminary data.</text>
</comment>
<dbReference type="GO" id="GO:0031177">
    <property type="term" value="F:phosphopantetheine binding"/>
    <property type="evidence" value="ECO:0007669"/>
    <property type="project" value="InterPro"/>
</dbReference>
<keyword evidence="4" id="KW-0597">Phosphoprotein</keyword>
<dbReference type="PANTHER" id="PTHR22589:SF103">
    <property type="entry name" value="CARNITINE O-ACETYL-TRANSFERASE, ISOFORM A-RELATED"/>
    <property type="match status" value="1"/>
</dbReference>
<dbReference type="SUPFAM" id="SSF52777">
    <property type="entry name" value="CoA-dependent acyltransferases"/>
    <property type="match status" value="2"/>
</dbReference>
<protein>
    <submittedName>
        <fullName evidence="10">Polyketide synthase</fullName>
    </submittedName>
</protein>